<evidence type="ECO:0000256" key="3">
    <source>
        <dbReference type="ARBA" id="ARBA00022723"/>
    </source>
</evidence>
<organism evidence="10 11">
    <name type="scientific">Favolaschia claudopus</name>
    <dbReference type="NCBI Taxonomy" id="2862362"/>
    <lineage>
        <taxon>Eukaryota</taxon>
        <taxon>Fungi</taxon>
        <taxon>Dikarya</taxon>
        <taxon>Basidiomycota</taxon>
        <taxon>Agaricomycotina</taxon>
        <taxon>Agaricomycetes</taxon>
        <taxon>Agaricomycetidae</taxon>
        <taxon>Agaricales</taxon>
        <taxon>Marasmiineae</taxon>
        <taxon>Mycenaceae</taxon>
        <taxon>Favolaschia</taxon>
    </lineage>
</organism>
<dbReference type="GO" id="GO:0004181">
    <property type="term" value="F:metallocarboxypeptidase activity"/>
    <property type="evidence" value="ECO:0007669"/>
    <property type="project" value="InterPro"/>
</dbReference>
<dbReference type="InterPro" id="IPR017141">
    <property type="entry name" value="Pept_M20_carboxypep"/>
</dbReference>
<keyword evidence="5 7" id="KW-0862">Zinc</keyword>
<evidence type="ECO:0000259" key="9">
    <source>
        <dbReference type="Pfam" id="PF07687"/>
    </source>
</evidence>
<comment type="caution">
    <text evidence="10">The sequence shown here is derived from an EMBL/GenBank/DDBJ whole genome shotgun (WGS) entry which is preliminary data.</text>
</comment>
<dbReference type="InterPro" id="IPR001261">
    <property type="entry name" value="ArgE/DapE_CS"/>
</dbReference>
<dbReference type="PROSITE" id="PS00759">
    <property type="entry name" value="ARGE_DAPE_CPG2_2"/>
    <property type="match status" value="1"/>
</dbReference>
<dbReference type="FunFam" id="3.40.630.10:FF:000027">
    <property type="entry name" value="N-fatty-acyl-amino acid synthase/hydrolase PM20D1"/>
    <property type="match status" value="1"/>
</dbReference>
<keyword evidence="8" id="KW-1133">Transmembrane helix</keyword>
<dbReference type="Gene3D" id="3.30.70.360">
    <property type="match status" value="1"/>
</dbReference>
<dbReference type="GO" id="GO:0046872">
    <property type="term" value="F:metal ion binding"/>
    <property type="evidence" value="ECO:0007669"/>
    <property type="project" value="UniProtKB-KW"/>
</dbReference>
<dbReference type="PIRSF" id="PIRSF037217">
    <property type="entry name" value="Carboxypeptidase_S"/>
    <property type="match status" value="1"/>
</dbReference>
<feature type="binding site" evidence="7">
    <location>
        <position position="174"/>
    </location>
    <ligand>
        <name>Zn(2+)</name>
        <dbReference type="ChEBI" id="CHEBI:29105"/>
        <label>2</label>
    </ligand>
</feature>
<dbReference type="Pfam" id="PF07687">
    <property type="entry name" value="M20_dimer"/>
    <property type="match status" value="1"/>
</dbReference>
<dbReference type="Proteomes" id="UP001362999">
    <property type="component" value="Unassembled WGS sequence"/>
</dbReference>
<dbReference type="AlphaFoldDB" id="A0AAW0C9E6"/>
<feature type="binding site" evidence="7">
    <location>
        <position position="209"/>
    </location>
    <ligand>
        <name>Zn(2+)</name>
        <dbReference type="ChEBI" id="CHEBI:29105"/>
        <label>1</label>
    </ligand>
</feature>
<evidence type="ECO:0000256" key="8">
    <source>
        <dbReference type="SAM" id="Phobius"/>
    </source>
</evidence>
<dbReference type="GO" id="GO:0000328">
    <property type="term" value="C:fungal-type vacuole lumen"/>
    <property type="evidence" value="ECO:0007669"/>
    <property type="project" value="TreeGrafter"/>
</dbReference>
<dbReference type="Gene3D" id="3.40.630.10">
    <property type="entry name" value="Zn peptidases"/>
    <property type="match status" value="1"/>
</dbReference>
<protein>
    <submittedName>
        <fullName evidence="10">Carboxypeptidase S</fullName>
    </submittedName>
</protein>
<name>A0AAW0C9E6_9AGAR</name>
<keyword evidence="4" id="KW-0378">Hydrolase</keyword>
<dbReference type="InterPro" id="IPR002933">
    <property type="entry name" value="Peptidase_M20"/>
</dbReference>
<comment type="similarity">
    <text evidence="1">Belongs to the peptidase M20A family.</text>
</comment>
<keyword evidence="2" id="KW-0645">Protease</keyword>
<dbReference type="InterPro" id="IPR011650">
    <property type="entry name" value="Peptidase_M20_dimer"/>
</dbReference>
<dbReference type="PANTHER" id="PTHR45962">
    <property type="entry name" value="N-FATTY-ACYL-AMINO ACID SYNTHASE/HYDROLASE PM20D1"/>
    <property type="match status" value="1"/>
</dbReference>
<evidence type="ECO:0000256" key="1">
    <source>
        <dbReference type="ARBA" id="ARBA00006247"/>
    </source>
</evidence>
<feature type="domain" description="Peptidase M20 dimerisation" evidence="9">
    <location>
        <begin position="290"/>
        <end position="443"/>
    </location>
</feature>
<dbReference type="Pfam" id="PF01546">
    <property type="entry name" value="Peptidase_M20"/>
    <property type="match status" value="1"/>
</dbReference>
<keyword evidence="8" id="KW-0812">Transmembrane</keyword>
<feature type="binding site" evidence="7">
    <location>
        <position position="244"/>
    </location>
    <ligand>
        <name>Zn(2+)</name>
        <dbReference type="ChEBI" id="CHEBI:29105"/>
        <label>1</label>
    </ligand>
</feature>
<feature type="transmembrane region" description="Helical" evidence="8">
    <location>
        <begin position="21"/>
        <end position="42"/>
    </location>
</feature>
<feature type="active site" evidence="6">
    <location>
        <position position="176"/>
    </location>
</feature>
<evidence type="ECO:0000313" key="10">
    <source>
        <dbReference type="EMBL" id="KAK7036266.1"/>
    </source>
</evidence>
<evidence type="ECO:0000256" key="6">
    <source>
        <dbReference type="PIRSR" id="PIRSR037217-1"/>
    </source>
</evidence>
<evidence type="ECO:0000256" key="4">
    <source>
        <dbReference type="ARBA" id="ARBA00022801"/>
    </source>
</evidence>
<dbReference type="SUPFAM" id="SSF55031">
    <property type="entry name" value="Bacterial exopeptidase dimerisation domain"/>
    <property type="match status" value="1"/>
</dbReference>
<sequence length="583" mass="63237">MTKACPEPFQASVARSARPRWPLIATALLLAATIYGFSGRLLPWNVSASAPFSFPDAWVDKDTKMCPQAKPLAPQRNSVLWENITALHSSDTFLKRAIAQLSNAVQIPTETFDSMGPVGEDARWESRGPFVDHLQKAFPLVHSTLKLERVNTYGLLYIWQGSNSSLKPLLLMGHYDVVPVAASSVDQWTHPPYSGHYDGENIWGRGSSDDKSGVIGMMTAIEVLLERDFTPTRTVILSFGFDEEAGGPEGARYLASTLLERLGPDSIAMIVDEGSGYSENYGAIFAVPGIAEKGSANVEVEVKTPGGHSSVPPEHTSIGILAAIIVHLESNAPKPELAVDTPLFEMAQCFAAHGPGMPPDVKRSIRRAARGSAKHLKKAEEYLLQDTMLKALVGTTLAVDIINGGVKSNALPEQAMTVVNHRIATQSSVNATLSRDASLVMDLAEKYNLSVIAYGEPLTPADIPTYGSVLIRAPIHLEPAPVSPIEAKPFQILAGSIRTARQTGMRTTRDDDVYVAPGMMTGNTDTKYYWPLSKHIFRYGHRNMIGRGMGGIHTVNEHVPAVSSVEIITYFTALILNVDETTL</sequence>
<accession>A0AAW0C9E6</accession>
<reference evidence="10 11" key="1">
    <citation type="journal article" date="2024" name="J Genomics">
        <title>Draft genome sequencing and assembly of Favolaschia claudopus CIRM-BRFM 2984 isolated from oak limbs.</title>
        <authorList>
            <person name="Navarro D."/>
            <person name="Drula E."/>
            <person name="Chaduli D."/>
            <person name="Cazenave R."/>
            <person name="Ahrendt S."/>
            <person name="Wang J."/>
            <person name="Lipzen A."/>
            <person name="Daum C."/>
            <person name="Barry K."/>
            <person name="Grigoriev I.V."/>
            <person name="Favel A."/>
            <person name="Rosso M.N."/>
            <person name="Martin F."/>
        </authorList>
    </citation>
    <scope>NUCLEOTIDE SEQUENCE [LARGE SCALE GENOMIC DNA]</scope>
    <source>
        <strain evidence="10 11">CIRM-BRFM 2984</strain>
    </source>
</reference>
<evidence type="ECO:0000313" key="11">
    <source>
        <dbReference type="Proteomes" id="UP001362999"/>
    </source>
</evidence>
<dbReference type="InterPro" id="IPR036264">
    <property type="entry name" value="Bact_exopeptidase_dim_dom"/>
</dbReference>
<dbReference type="InterPro" id="IPR047177">
    <property type="entry name" value="Pept_M20A"/>
</dbReference>
<evidence type="ECO:0000256" key="7">
    <source>
        <dbReference type="PIRSR" id="PIRSR037217-2"/>
    </source>
</evidence>
<dbReference type="SUPFAM" id="SSF53187">
    <property type="entry name" value="Zn-dependent exopeptidases"/>
    <property type="match status" value="1"/>
</dbReference>
<evidence type="ECO:0000256" key="5">
    <source>
        <dbReference type="ARBA" id="ARBA00022833"/>
    </source>
</evidence>
<keyword evidence="3 7" id="KW-0479">Metal-binding</keyword>
<keyword evidence="8" id="KW-0472">Membrane</keyword>
<keyword evidence="11" id="KW-1185">Reference proteome</keyword>
<feature type="active site" description="Proton acceptor" evidence="6">
    <location>
        <position position="243"/>
    </location>
</feature>
<evidence type="ECO:0000256" key="2">
    <source>
        <dbReference type="ARBA" id="ARBA00022670"/>
    </source>
</evidence>
<dbReference type="PROSITE" id="PS00758">
    <property type="entry name" value="ARGE_DAPE_CPG2_1"/>
    <property type="match status" value="1"/>
</dbReference>
<keyword evidence="10" id="KW-0121">Carboxypeptidase</keyword>
<feature type="binding site" evidence="7">
    <location>
        <position position="553"/>
    </location>
    <ligand>
        <name>Zn(2+)</name>
        <dbReference type="ChEBI" id="CHEBI:29105"/>
        <label>1</label>
    </ligand>
</feature>
<dbReference type="PANTHER" id="PTHR45962:SF1">
    <property type="entry name" value="N-FATTY-ACYL-AMINO ACID SYNTHASE_HYDROLASE PM20D1"/>
    <property type="match status" value="1"/>
</dbReference>
<feature type="binding site" evidence="7">
    <location>
        <position position="209"/>
    </location>
    <ligand>
        <name>Zn(2+)</name>
        <dbReference type="ChEBI" id="CHEBI:29105"/>
        <label>2</label>
    </ligand>
</feature>
<proteinExistence type="inferred from homology"/>
<dbReference type="EMBL" id="JAWWNJ010000019">
    <property type="protein sequence ID" value="KAK7036266.1"/>
    <property type="molecule type" value="Genomic_DNA"/>
</dbReference>
<feature type="binding site" evidence="7">
    <location>
        <position position="272"/>
    </location>
    <ligand>
        <name>Zn(2+)</name>
        <dbReference type="ChEBI" id="CHEBI:29105"/>
        <label>2</label>
    </ligand>
</feature>
<gene>
    <name evidence="10" type="ORF">R3P38DRAFT_2616956</name>
</gene>
<dbReference type="CDD" id="cd05674">
    <property type="entry name" value="M20_yscS"/>
    <property type="match status" value="1"/>
</dbReference>
<dbReference type="GO" id="GO:0051603">
    <property type="term" value="P:proteolysis involved in protein catabolic process"/>
    <property type="evidence" value="ECO:0007669"/>
    <property type="project" value="TreeGrafter"/>
</dbReference>